<dbReference type="AlphaFoldDB" id="A0A0A9CMC5"/>
<evidence type="ECO:0000313" key="1">
    <source>
        <dbReference type="EMBL" id="JAD72637.1"/>
    </source>
</evidence>
<dbReference type="EMBL" id="GBRH01225258">
    <property type="protein sequence ID" value="JAD72637.1"/>
    <property type="molecule type" value="Transcribed_RNA"/>
</dbReference>
<sequence>MLSTLKWRMQAVTGCARLVLQALSTVPRNGIDVLA</sequence>
<organism evidence="1">
    <name type="scientific">Arundo donax</name>
    <name type="common">Giant reed</name>
    <name type="synonym">Donax arundinaceus</name>
    <dbReference type="NCBI Taxonomy" id="35708"/>
    <lineage>
        <taxon>Eukaryota</taxon>
        <taxon>Viridiplantae</taxon>
        <taxon>Streptophyta</taxon>
        <taxon>Embryophyta</taxon>
        <taxon>Tracheophyta</taxon>
        <taxon>Spermatophyta</taxon>
        <taxon>Magnoliopsida</taxon>
        <taxon>Liliopsida</taxon>
        <taxon>Poales</taxon>
        <taxon>Poaceae</taxon>
        <taxon>PACMAD clade</taxon>
        <taxon>Arundinoideae</taxon>
        <taxon>Arundineae</taxon>
        <taxon>Arundo</taxon>
    </lineage>
</organism>
<name>A0A0A9CMC5_ARUDO</name>
<protein>
    <submittedName>
        <fullName evidence="1">Uncharacterized protein</fullName>
    </submittedName>
</protein>
<proteinExistence type="predicted"/>
<accession>A0A0A9CMC5</accession>
<reference evidence="1" key="2">
    <citation type="journal article" date="2015" name="Data Brief">
        <title>Shoot transcriptome of the giant reed, Arundo donax.</title>
        <authorList>
            <person name="Barrero R.A."/>
            <person name="Guerrero F.D."/>
            <person name="Moolhuijzen P."/>
            <person name="Goolsby J.A."/>
            <person name="Tidwell J."/>
            <person name="Bellgard S.E."/>
            <person name="Bellgard M.I."/>
        </authorList>
    </citation>
    <scope>NUCLEOTIDE SEQUENCE</scope>
    <source>
        <tissue evidence="1">Shoot tissue taken approximately 20 cm above the soil surface</tissue>
    </source>
</reference>
<reference evidence="1" key="1">
    <citation type="submission" date="2014-09" db="EMBL/GenBank/DDBJ databases">
        <authorList>
            <person name="Magalhaes I.L.F."/>
            <person name="Oliveira U."/>
            <person name="Santos F.R."/>
            <person name="Vidigal T.H.D.A."/>
            <person name="Brescovit A.D."/>
            <person name="Santos A.J."/>
        </authorList>
    </citation>
    <scope>NUCLEOTIDE SEQUENCE</scope>
    <source>
        <tissue evidence="1">Shoot tissue taken approximately 20 cm above the soil surface</tissue>
    </source>
</reference>